<dbReference type="PANTHER" id="PTHR21039:SF0">
    <property type="entry name" value="HISTIDINOL-PHOSPHATASE"/>
    <property type="match status" value="1"/>
</dbReference>
<dbReference type="Proteomes" id="UP000016412">
    <property type="component" value="Unassembled WGS sequence"/>
</dbReference>
<comment type="catalytic activity">
    <reaction evidence="7 8">
        <text>L-histidinol phosphate + H2O = L-histidinol + phosphate</text>
        <dbReference type="Rhea" id="RHEA:14465"/>
        <dbReference type="ChEBI" id="CHEBI:15377"/>
        <dbReference type="ChEBI" id="CHEBI:43474"/>
        <dbReference type="ChEBI" id="CHEBI:57699"/>
        <dbReference type="ChEBI" id="CHEBI:57980"/>
        <dbReference type="EC" id="3.1.3.15"/>
    </reaction>
</comment>
<dbReference type="AlphaFoldDB" id="U1GXB4"/>
<evidence type="ECO:0000313" key="10">
    <source>
        <dbReference type="EMBL" id="ERF61194.1"/>
    </source>
</evidence>
<evidence type="ECO:0000256" key="7">
    <source>
        <dbReference type="ARBA" id="ARBA00049158"/>
    </source>
</evidence>
<comment type="similarity">
    <text evidence="2 8">Belongs to the PHP hydrolase family. HisK subfamily.</text>
</comment>
<dbReference type="GO" id="GO:0005737">
    <property type="term" value="C:cytoplasm"/>
    <property type="evidence" value="ECO:0007669"/>
    <property type="project" value="TreeGrafter"/>
</dbReference>
<dbReference type="InterPro" id="IPR016195">
    <property type="entry name" value="Pol/histidinol_Pase-like"/>
</dbReference>
<reference evidence="12 13" key="1">
    <citation type="submission" date="2013-08" db="EMBL/GenBank/DDBJ databases">
        <authorList>
            <person name="Durkin A.S."/>
            <person name="Haft D.R."/>
            <person name="McCorrison J."/>
            <person name="Torralba M."/>
            <person name="Gillis M."/>
            <person name="Haft D.H."/>
            <person name="Methe B."/>
            <person name="Sutton G."/>
            <person name="Nelson K.E."/>
        </authorList>
    </citation>
    <scope>NUCLEOTIDE SEQUENCE [LARGE SCALE GENOMIC DNA]</scope>
    <source>
        <strain evidence="11 13">ATCC 35536</strain>
        <strain evidence="10 12">VPI DR56BR1116</strain>
    </source>
</reference>
<keyword evidence="4 8" id="KW-0028">Amino-acid biosynthesis</keyword>
<dbReference type="PANTHER" id="PTHR21039">
    <property type="entry name" value="HISTIDINOL PHOSPHATASE-RELATED"/>
    <property type="match status" value="1"/>
</dbReference>
<dbReference type="CDD" id="cd12110">
    <property type="entry name" value="PHP_HisPPase_Hisj_like"/>
    <property type="match status" value="1"/>
</dbReference>
<dbReference type="Gene3D" id="3.20.20.140">
    <property type="entry name" value="Metal-dependent hydrolases"/>
    <property type="match status" value="1"/>
</dbReference>
<dbReference type="EMBL" id="AUZJ01000015">
    <property type="protein sequence ID" value="ERF61194.1"/>
    <property type="molecule type" value="Genomic_DNA"/>
</dbReference>
<evidence type="ECO:0000256" key="6">
    <source>
        <dbReference type="ARBA" id="ARBA00023102"/>
    </source>
</evidence>
<evidence type="ECO:0000256" key="5">
    <source>
        <dbReference type="ARBA" id="ARBA00022801"/>
    </source>
</evidence>
<dbReference type="NCBIfam" id="TIGR01856">
    <property type="entry name" value="hisJ_fam"/>
    <property type="match status" value="1"/>
</dbReference>
<dbReference type="EMBL" id="AVQI01000041">
    <property type="protein sequence ID" value="ERK03224.1"/>
    <property type="molecule type" value="Genomic_DNA"/>
</dbReference>
<keyword evidence="6 8" id="KW-0368">Histidine biosynthesis</keyword>
<dbReference type="InterPro" id="IPR010140">
    <property type="entry name" value="Histidinol_P_phosphatase_HisJ"/>
</dbReference>
<evidence type="ECO:0000256" key="4">
    <source>
        <dbReference type="ARBA" id="ARBA00022605"/>
    </source>
</evidence>
<dbReference type="STRING" id="1125725.HMPREF1325_0188"/>
<feature type="domain" description="PHP" evidence="9">
    <location>
        <begin position="5"/>
        <end position="205"/>
    </location>
</feature>
<dbReference type="OrthoDB" id="9775255at2"/>
<protein>
    <recommendedName>
        <fullName evidence="3 8">Histidinol-phosphatase</fullName>
        <shortName evidence="8">HolPase</shortName>
        <ecNumber evidence="3 8">3.1.3.15</ecNumber>
    </recommendedName>
</protein>
<evidence type="ECO:0000313" key="13">
    <source>
        <dbReference type="Proteomes" id="UP000016646"/>
    </source>
</evidence>
<dbReference type="Proteomes" id="UP000016646">
    <property type="component" value="Unassembled WGS sequence"/>
</dbReference>
<evidence type="ECO:0000256" key="1">
    <source>
        <dbReference type="ARBA" id="ARBA00004970"/>
    </source>
</evidence>
<proteinExistence type="inferred from homology"/>
<name>U1GXB4_TRESO</name>
<sequence length="277" mass="30934">MKTNYHMHTTFCDGSDTVEAMALAAFEKQFDIIGFSSHSMYPFAGDCHIAPREFNNYVSTVRNAAKAYEGRMQILLGFEVEYMPGLSVPRMSDYAAFQPDYLIGSVHYLITENGTFSVDDKTEKVKEGLERFFKGNAKEAVCMYFALQREMLQKGDFLIWGHPDVIRKRNGILHFFDESESWYRSELVATANSAKHSGIIAEINTGGIARGAIDDVYPSADFLSLLYASGVPVMINSDAHKAADIDCAFDRAEAAAKKAGYTEVSFLDAGFIKRRKI</sequence>
<dbReference type="InterPro" id="IPR004013">
    <property type="entry name" value="PHP_dom"/>
</dbReference>
<comment type="caution">
    <text evidence="10">The sequence shown here is derived from an EMBL/GenBank/DDBJ whole genome shotgun (WGS) entry which is preliminary data.</text>
</comment>
<evidence type="ECO:0000313" key="11">
    <source>
        <dbReference type="EMBL" id="ERK03224.1"/>
    </source>
</evidence>
<evidence type="ECO:0000256" key="2">
    <source>
        <dbReference type="ARBA" id="ARBA00009152"/>
    </source>
</evidence>
<dbReference type="GO" id="GO:0000105">
    <property type="term" value="P:L-histidine biosynthetic process"/>
    <property type="evidence" value="ECO:0007669"/>
    <property type="project" value="UniProtKB-UniRule"/>
</dbReference>
<keyword evidence="13" id="KW-1185">Reference proteome</keyword>
<accession>U1GXB4</accession>
<evidence type="ECO:0000259" key="9">
    <source>
        <dbReference type="Pfam" id="PF02811"/>
    </source>
</evidence>
<dbReference type="Pfam" id="PF02811">
    <property type="entry name" value="PHP"/>
    <property type="match status" value="1"/>
</dbReference>
<evidence type="ECO:0000256" key="8">
    <source>
        <dbReference type="RuleBase" id="RU366003"/>
    </source>
</evidence>
<dbReference type="RefSeq" id="WP_021329849.1">
    <property type="nucleotide sequence ID" value="NZ_AUZJ01000015.1"/>
</dbReference>
<dbReference type="eggNOG" id="COG1387">
    <property type="taxonomic scope" value="Bacteria"/>
</dbReference>
<evidence type="ECO:0000256" key="3">
    <source>
        <dbReference type="ARBA" id="ARBA00013085"/>
    </source>
</evidence>
<evidence type="ECO:0000313" key="12">
    <source>
        <dbReference type="Proteomes" id="UP000016412"/>
    </source>
</evidence>
<dbReference type="GO" id="GO:0004401">
    <property type="term" value="F:histidinol-phosphatase activity"/>
    <property type="evidence" value="ECO:0007669"/>
    <property type="project" value="UniProtKB-UniRule"/>
</dbReference>
<dbReference type="UniPathway" id="UPA00031">
    <property type="reaction ID" value="UER00013"/>
</dbReference>
<dbReference type="EC" id="3.1.3.15" evidence="3 8"/>
<keyword evidence="5 8" id="KW-0378">Hydrolase</keyword>
<comment type="pathway">
    <text evidence="1 8">Amino-acid biosynthesis; L-histidine biosynthesis; L-histidine from 5-phospho-alpha-D-ribose 1-diphosphate: step 8/9.</text>
</comment>
<dbReference type="PATRIC" id="fig|1125725.3.peg.803"/>
<gene>
    <name evidence="11" type="ORF">HMPREF0860_2624</name>
    <name evidence="10" type="ORF">HMPREF1325_0188</name>
</gene>
<organism evidence="10 12">
    <name type="scientific">Treponema socranskii subsp. socranskii VPI DR56BR1116 = ATCC 35536</name>
    <dbReference type="NCBI Taxonomy" id="1125725"/>
    <lineage>
        <taxon>Bacteria</taxon>
        <taxon>Pseudomonadati</taxon>
        <taxon>Spirochaetota</taxon>
        <taxon>Spirochaetia</taxon>
        <taxon>Spirochaetales</taxon>
        <taxon>Treponemataceae</taxon>
        <taxon>Treponema</taxon>
    </lineage>
</organism>
<dbReference type="SUPFAM" id="SSF89550">
    <property type="entry name" value="PHP domain-like"/>
    <property type="match status" value="1"/>
</dbReference>